<feature type="region of interest" description="Disordered" evidence="1">
    <location>
        <begin position="557"/>
        <end position="578"/>
    </location>
</feature>
<dbReference type="PROSITE" id="PS50836">
    <property type="entry name" value="DOMON"/>
    <property type="match status" value="1"/>
</dbReference>
<feature type="region of interest" description="Disordered" evidence="1">
    <location>
        <begin position="115"/>
        <end position="138"/>
    </location>
</feature>
<evidence type="ECO:0000313" key="5">
    <source>
        <dbReference type="Proteomes" id="UP000001876"/>
    </source>
</evidence>
<feature type="domain" description="DOMON" evidence="3">
    <location>
        <begin position="611"/>
        <end position="744"/>
    </location>
</feature>
<keyword evidence="2" id="KW-0732">Signal</keyword>
<dbReference type="OrthoDB" id="514794at2759"/>
<dbReference type="GeneID" id="9680934"/>
<dbReference type="Pfam" id="PF07712">
    <property type="entry name" value="SURNod19"/>
    <property type="match status" value="1"/>
</dbReference>
<evidence type="ECO:0000259" key="3">
    <source>
        <dbReference type="PROSITE" id="PS50836"/>
    </source>
</evidence>
<name>C1MI54_MICPC</name>
<organism evidence="5">
    <name type="scientific">Micromonas pusilla (strain CCMP1545)</name>
    <name type="common">Picoplanktonic green alga</name>
    <dbReference type="NCBI Taxonomy" id="564608"/>
    <lineage>
        <taxon>Eukaryota</taxon>
        <taxon>Viridiplantae</taxon>
        <taxon>Chlorophyta</taxon>
        <taxon>Mamiellophyceae</taxon>
        <taxon>Mamiellales</taxon>
        <taxon>Mamiellaceae</taxon>
        <taxon>Micromonas</taxon>
    </lineage>
</organism>
<feature type="chain" id="PRO_5002910253" evidence="2">
    <location>
        <begin position="18"/>
        <end position="766"/>
    </location>
</feature>
<dbReference type="Pfam" id="PF03351">
    <property type="entry name" value="DOMON"/>
    <property type="match status" value="1"/>
</dbReference>
<dbReference type="KEGG" id="mpp:MICPUCDRAFT_50442"/>
<evidence type="ECO:0000256" key="1">
    <source>
        <dbReference type="SAM" id="MobiDB-lite"/>
    </source>
</evidence>
<dbReference type="PANTHER" id="PTHR33390">
    <property type="entry name" value="STRESS UP-REGULATED NOD 19 PROTEIN"/>
    <property type="match status" value="1"/>
</dbReference>
<feature type="signal peptide" evidence="2">
    <location>
        <begin position="1"/>
        <end position="17"/>
    </location>
</feature>
<keyword evidence="5" id="KW-1185">Reference proteome</keyword>
<dbReference type="OMA" id="CNCEAYA"/>
<dbReference type="CDD" id="cd09631">
    <property type="entry name" value="DOMON_DOH"/>
    <property type="match status" value="1"/>
</dbReference>
<dbReference type="PANTHER" id="PTHR33390:SF1">
    <property type="entry name" value="STRESS UP-REGULATED NOD 19 PROTEIN"/>
    <property type="match status" value="1"/>
</dbReference>
<dbReference type="InterPro" id="IPR011692">
    <property type="entry name" value="Stress_up-reg_Nod19"/>
</dbReference>
<dbReference type="Proteomes" id="UP000001876">
    <property type="component" value="Unassembled WGS sequence"/>
</dbReference>
<dbReference type="InterPro" id="IPR005018">
    <property type="entry name" value="DOMON_domain"/>
</dbReference>
<dbReference type="InterPro" id="IPR045266">
    <property type="entry name" value="DOH_DOMON"/>
</dbReference>
<dbReference type="AlphaFoldDB" id="C1MI54"/>
<accession>C1MI54</accession>
<protein>
    <submittedName>
        <fullName evidence="4">Predicted protein</fullName>
    </submittedName>
</protein>
<dbReference type="RefSeq" id="XP_003055607.1">
    <property type="nucleotide sequence ID" value="XM_003055561.1"/>
</dbReference>
<reference evidence="4 5" key="1">
    <citation type="journal article" date="2009" name="Science">
        <title>Green evolution and dynamic adaptations revealed by genomes of the marine picoeukaryotes Micromonas.</title>
        <authorList>
            <person name="Worden A.Z."/>
            <person name="Lee J.H."/>
            <person name="Mock T."/>
            <person name="Rouze P."/>
            <person name="Simmons M.P."/>
            <person name="Aerts A.L."/>
            <person name="Allen A.E."/>
            <person name="Cuvelier M.L."/>
            <person name="Derelle E."/>
            <person name="Everett M.V."/>
            <person name="Foulon E."/>
            <person name="Grimwood J."/>
            <person name="Gundlach H."/>
            <person name="Henrissat B."/>
            <person name="Napoli C."/>
            <person name="McDonald S.M."/>
            <person name="Parker M.S."/>
            <person name="Rombauts S."/>
            <person name="Salamov A."/>
            <person name="Von Dassow P."/>
            <person name="Badger J.H."/>
            <person name="Coutinho P.M."/>
            <person name="Demir E."/>
            <person name="Dubchak I."/>
            <person name="Gentemann C."/>
            <person name="Eikrem W."/>
            <person name="Gready J.E."/>
            <person name="John U."/>
            <person name="Lanier W."/>
            <person name="Lindquist E.A."/>
            <person name="Lucas S."/>
            <person name="Mayer K.F."/>
            <person name="Moreau H."/>
            <person name="Not F."/>
            <person name="Otillar R."/>
            <person name="Panaud O."/>
            <person name="Pangilinan J."/>
            <person name="Paulsen I."/>
            <person name="Piegu B."/>
            <person name="Poliakov A."/>
            <person name="Robbens S."/>
            <person name="Schmutz J."/>
            <person name="Toulza E."/>
            <person name="Wyss T."/>
            <person name="Zelensky A."/>
            <person name="Zhou K."/>
            <person name="Armbrust E.V."/>
            <person name="Bhattacharya D."/>
            <person name="Goodenough U.W."/>
            <person name="Van de Peer Y."/>
            <person name="Grigoriev I.V."/>
        </authorList>
    </citation>
    <scope>NUCLEOTIDE SEQUENCE [LARGE SCALE GENOMIC DNA]</scope>
    <source>
        <strain evidence="4 5">CCMP1545</strain>
    </source>
</reference>
<gene>
    <name evidence="4" type="ORF">MICPUCDRAFT_50442</name>
</gene>
<evidence type="ECO:0000256" key="2">
    <source>
        <dbReference type="SAM" id="SignalP"/>
    </source>
</evidence>
<evidence type="ECO:0000313" key="4">
    <source>
        <dbReference type="EMBL" id="EEH60859.1"/>
    </source>
</evidence>
<sequence>MFPPIVLLLLLAGVAAAEELPPSLPPARLLRSVANATTGLRTDTFVKPLGRLEPEEVINTRPWGPAGSLLRPDTPENASILIVAIEFDLVSGETRESLPLDTLYNHHLVIHTKTSKGGAWKRPSSSSSSDDDDASSSPAGSVLFRAISGVSYGLEGKRALFSRGQSAPLTPCDTGLGLGGGGAEWRGRQRRDRALETATGDAFLRGGGKMWIEPPNTRWGANVHVIDLRSVASVRDAVQCNCEAYAKRGNDGVPLVPVDLDGRPSILMKGREGGGVQCCGDRALGPLLPGADPRGPKRAVSLLYNVTYLVMPTDGSVPDAVPERHRELVKRVPLEATLMVSSAADVDGAACFGEFNARPCGGVDGDGSPEAIAAERAAWDARAARRGDNAPEPRNQTCDVVVDAETGEETRVSVAWSHPFTLPAGTAYDVYSAVGHQHVGGRNVRLINVTDGADNAVVCQSDAAYGDAPGVVGDEAGFLVDIVPCVFDPPARLSAGESYVLRSEYDAVGVARRPRGPGFRGPYEGVMGYMTMVFTIPEGFDIGVFSASGDRVIPPEEEEGAASVRTLENDEDDEDAAAGSGACVVAAKAAAANATDEEATPWTSIQLSEDANFTMAYRFVDDDENVQFRLRREKPAWVALGIHRPGGDHMAAADYVVAESADDGETFAVYEAYTMAYAKPTPKRDFPDGDARDSGLNATDCAVVATDDGVVEVTFTRAATVAEGDPYGANVSRGVATEVIWAAGEDGAGFEMDYHGQVRGHLEVTF</sequence>
<proteinExistence type="predicted"/>
<dbReference type="EMBL" id="GG663735">
    <property type="protein sequence ID" value="EEH60859.1"/>
    <property type="molecule type" value="Genomic_DNA"/>
</dbReference>